<dbReference type="EMBL" id="BARV01007143">
    <property type="protein sequence ID" value="GAI04062.1"/>
    <property type="molecule type" value="Genomic_DNA"/>
</dbReference>
<dbReference type="InterPro" id="IPR012340">
    <property type="entry name" value="NA-bd_OB-fold"/>
</dbReference>
<dbReference type="SMART" id="SM00316">
    <property type="entry name" value="S1"/>
    <property type="match status" value="1"/>
</dbReference>
<evidence type="ECO:0000259" key="1">
    <source>
        <dbReference type="PROSITE" id="PS50126"/>
    </source>
</evidence>
<feature type="domain" description="S1 motif" evidence="1">
    <location>
        <begin position="117"/>
        <end position="169"/>
    </location>
</feature>
<protein>
    <recommendedName>
        <fullName evidence="1">S1 motif domain-containing protein</fullName>
    </recommendedName>
</protein>
<gene>
    <name evidence="2" type="ORF">S06H3_14592</name>
</gene>
<name>X1KAM0_9ZZZZ</name>
<sequence>MQCPESLCIFMYMALKSLRKIKTEIICPPKVGEIVEGKILSRGRSSVFLDLGAKGIGIIYGKEFFGAKDVLKNLKIGDTLFTKVINLETGDGYRELSLTAASQELAWEELKKMKEKGEIFEVQIKGANKGGLVCEVKGIPAFLPASQLLPAHYPKVENGEPLKIASELQ</sequence>
<feature type="non-terminal residue" evidence="2">
    <location>
        <position position="169"/>
    </location>
</feature>
<feature type="domain" description="S1 motif" evidence="1">
    <location>
        <begin position="32"/>
        <end position="99"/>
    </location>
</feature>
<organism evidence="2">
    <name type="scientific">marine sediment metagenome</name>
    <dbReference type="NCBI Taxonomy" id="412755"/>
    <lineage>
        <taxon>unclassified sequences</taxon>
        <taxon>metagenomes</taxon>
        <taxon>ecological metagenomes</taxon>
    </lineage>
</organism>
<evidence type="ECO:0000313" key="2">
    <source>
        <dbReference type="EMBL" id="GAI04062.1"/>
    </source>
</evidence>
<reference evidence="2" key="1">
    <citation type="journal article" date="2014" name="Front. Microbiol.">
        <title>High frequency of phylogenetically diverse reductive dehalogenase-homologous genes in deep subseafloor sedimentary metagenomes.</title>
        <authorList>
            <person name="Kawai M."/>
            <person name="Futagami T."/>
            <person name="Toyoda A."/>
            <person name="Takaki Y."/>
            <person name="Nishi S."/>
            <person name="Hori S."/>
            <person name="Arai W."/>
            <person name="Tsubouchi T."/>
            <person name="Morono Y."/>
            <person name="Uchiyama I."/>
            <person name="Ito T."/>
            <person name="Fujiyama A."/>
            <person name="Inagaki F."/>
            <person name="Takami H."/>
        </authorList>
    </citation>
    <scope>NUCLEOTIDE SEQUENCE</scope>
    <source>
        <strain evidence="2">Expedition CK06-06</strain>
    </source>
</reference>
<dbReference type="AlphaFoldDB" id="X1KAM0"/>
<dbReference type="InterPro" id="IPR052757">
    <property type="entry name" value="Ribosomal_protein_S1"/>
</dbReference>
<dbReference type="PROSITE" id="PS50126">
    <property type="entry name" value="S1"/>
    <property type="match status" value="2"/>
</dbReference>
<accession>X1KAM0</accession>
<dbReference type="GO" id="GO:0003676">
    <property type="term" value="F:nucleic acid binding"/>
    <property type="evidence" value="ECO:0007669"/>
    <property type="project" value="InterPro"/>
</dbReference>
<dbReference type="Gene3D" id="2.40.50.140">
    <property type="entry name" value="Nucleic acid-binding proteins"/>
    <property type="match status" value="1"/>
</dbReference>
<dbReference type="PRINTS" id="PR00681">
    <property type="entry name" value="RIBOSOMALS1"/>
</dbReference>
<dbReference type="InterPro" id="IPR003029">
    <property type="entry name" value="S1_domain"/>
</dbReference>
<proteinExistence type="predicted"/>
<comment type="caution">
    <text evidence="2">The sequence shown here is derived from an EMBL/GenBank/DDBJ whole genome shotgun (WGS) entry which is preliminary data.</text>
</comment>
<dbReference type="PANTHER" id="PTHR47559">
    <property type="entry name" value="OS03G0844900 PROTEIN"/>
    <property type="match status" value="1"/>
</dbReference>
<dbReference type="PANTHER" id="PTHR47559:SF1">
    <property type="entry name" value="OS03G0844900 PROTEIN"/>
    <property type="match status" value="1"/>
</dbReference>
<dbReference type="InterPro" id="IPR035104">
    <property type="entry name" value="Ribosomal_protein_S1-like"/>
</dbReference>
<dbReference type="SUPFAM" id="SSF50249">
    <property type="entry name" value="Nucleic acid-binding proteins"/>
    <property type="match status" value="2"/>
</dbReference>